<feature type="signal peptide" evidence="3">
    <location>
        <begin position="1"/>
        <end position="25"/>
    </location>
</feature>
<dbReference type="Gene3D" id="3.40.33.10">
    <property type="entry name" value="CAP"/>
    <property type="match status" value="1"/>
</dbReference>
<dbReference type="InterPro" id="IPR035940">
    <property type="entry name" value="CAP_sf"/>
</dbReference>
<name>A0A0E0AFG6_9ORYZ</name>
<dbReference type="PRINTS" id="PR00838">
    <property type="entry name" value="V5ALLERGEN"/>
</dbReference>
<dbReference type="InterPro" id="IPR014044">
    <property type="entry name" value="CAP_dom"/>
</dbReference>
<dbReference type="SUPFAM" id="SSF55797">
    <property type="entry name" value="PR-1-like"/>
    <property type="match status" value="1"/>
</dbReference>
<dbReference type="CDD" id="cd05381">
    <property type="entry name" value="CAP_PR-1"/>
    <property type="match status" value="1"/>
</dbReference>
<evidence type="ECO:0000313" key="5">
    <source>
        <dbReference type="EnsemblPlants" id="OGLUM07G01720.1"/>
    </source>
</evidence>
<dbReference type="AlphaFoldDB" id="A0A0E0AFG6"/>
<dbReference type="PANTHER" id="PTHR10334">
    <property type="entry name" value="CYSTEINE-RICH SECRETORY PROTEIN-RELATED"/>
    <property type="match status" value="1"/>
</dbReference>
<dbReference type="PRINTS" id="PR00837">
    <property type="entry name" value="V5TPXLIKE"/>
</dbReference>
<keyword evidence="3" id="KW-0732">Signal</keyword>
<dbReference type="SMART" id="SM00198">
    <property type="entry name" value="SCP"/>
    <property type="match status" value="1"/>
</dbReference>
<dbReference type="InterPro" id="IPR001283">
    <property type="entry name" value="CRISP-related"/>
</dbReference>
<dbReference type="FunFam" id="3.40.33.10:FF:000004">
    <property type="entry name" value="CAP, cysteine-rich secretory protein, antigen 5"/>
    <property type="match status" value="1"/>
</dbReference>
<evidence type="ECO:0000256" key="3">
    <source>
        <dbReference type="SAM" id="SignalP"/>
    </source>
</evidence>
<dbReference type="Proteomes" id="UP000026961">
    <property type="component" value="Chromosome 7"/>
</dbReference>
<reference evidence="5" key="2">
    <citation type="submission" date="2018-05" db="EMBL/GenBank/DDBJ databases">
        <title>OgluRS3 (Oryza glumaepatula Reference Sequence Version 3).</title>
        <authorList>
            <person name="Zhang J."/>
            <person name="Kudrna D."/>
            <person name="Lee S."/>
            <person name="Talag J."/>
            <person name="Welchert J."/>
            <person name="Wing R.A."/>
        </authorList>
    </citation>
    <scope>NUCLEOTIDE SEQUENCE [LARGE SCALE GENOMIC DNA]</scope>
</reference>
<dbReference type="InterPro" id="IPR018244">
    <property type="entry name" value="Allrgn_V5/Tpx1_CS"/>
</dbReference>
<keyword evidence="2" id="KW-0611">Plant defense</keyword>
<dbReference type="HOGENOM" id="CLU_035730_8_1_1"/>
<protein>
    <recommendedName>
        <fullName evidence="4">SCP domain-containing protein</fullName>
    </recommendedName>
</protein>
<organism evidence="5">
    <name type="scientific">Oryza glumipatula</name>
    <dbReference type="NCBI Taxonomy" id="40148"/>
    <lineage>
        <taxon>Eukaryota</taxon>
        <taxon>Viridiplantae</taxon>
        <taxon>Streptophyta</taxon>
        <taxon>Embryophyta</taxon>
        <taxon>Tracheophyta</taxon>
        <taxon>Spermatophyta</taxon>
        <taxon>Magnoliopsida</taxon>
        <taxon>Liliopsida</taxon>
        <taxon>Poales</taxon>
        <taxon>Poaceae</taxon>
        <taxon>BOP clade</taxon>
        <taxon>Oryzoideae</taxon>
        <taxon>Oryzeae</taxon>
        <taxon>Oryzinae</taxon>
        <taxon>Oryza</taxon>
    </lineage>
</organism>
<evidence type="ECO:0000313" key="6">
    <source>
        <dbReference type="Proteomes" id="UP000026961"/>
    </source>
</evidence>
<dbReference type="eggNOG" id="KOG3017">
    <property type="taxonomic scope" value="Eukaryota"/>
</dbReference>
<keyword evidence="2" id="KW-0568">Pathogenesis-related protein</keyword>
<dbReference type="GO" id="GO:0005576">
    <property type="term" value="C:extracellular region"/>
    <property type="evidence" value="ECO:0007669"/>
    <property type="project" value="InterPro"/>
</dbReference>
<accession>A0A0E0AFG6</accession>
<dbReference type="PROSITE" id="PS01009">
    <property type="entry name" value="CRISP_1"/>
    <property type="match status" value="1"/>
</dbReference>
<dbReference type="InterPro" id="IPR002413">
    <property type="entry name" value="V5_allergen-like"/>
</dbReference>
<keyword evidence="6" id="KW-1185">Reference proteome</keyword>
<feature type="chain" id="PRO_5002353701" description="SCP domain-containing protein" evidence="3">
    <location>
        <begin position="26"/>
        <end position="167"/>
    </location>
</feature>
<reference evidence="5" key="1">
    <citation type="submission" date="2015-04" db="UniProtKB">
        <authorList>
            <consortium name="EnsemblPlants"/>
        </authorList>
    </citation>
    <scope>IDENTIFICATION</scope>
</reference>
<evidence type="ECO:0000256" key="1">
    <source>
        <dbReference type="ARBA" id="ARBA00003143"/>
    </source>
</evidence>
<dbReference type="Pfam" id="PF00188">
    <property type="entry name" value="CAP"/>
    <property type="match status" value="1"/>
</dbReference>
<sequence>MAWLSSSSRLALCVLVIVAASLAVATPDDYLSPHNVTRSSVGVPAVVWNNVVAAFAANHVAQLNAGGCELQPSGTSVYGENLYYFSSESSSPAADAVASWVSEEQWYNHTTNICSAPEGNSCGHYTQVVWRDSTDIGCAEVVCDNGNGVIVACNYSLKGNIPGQSPY</sequence>
<proteinExistence type="predicted"/>
<evidence type="ECO:0000259" key="4">
    <source>
        <dbReference type="SMART" id="SM00198"/>
    </source>
</evidence>
<dbReference type="STRING" id="40148.A0A0E0AFG6"/>
<dbReference type="EnsemblPlants" id="OGLUM07G01720.1">
    <property type="protein sequence ID" value="OGLUM07G01720.1"/>
    <property type="gene ID" value="OGLUM07G01720"/>
</dbReference>
<dbReference type="Gramene" id="OGLUM07G01720.1">
    <property type="protein sequence ID" value="OGLUM07G01720.1"/>
    <property type="gene ID" value="OGLUM07G01720"/>
</dbReference>
<comment type="function">
    <text evidence="1">Probably involved in the defense reaction of plants against pathogens.</text>
</comment>
<feature type="domain" description="SCP" evidence="4">
    <location>
        <begin position="25"/>
        <end position="163"/>
    </location>
</feature>
<evidence type="ECO:0000256" key="2">
    <source>
        <dbReference type="ARBA" id="ARBA00023265"/>
    </source>
</evidence>